<evidence type="ECO:0000256" key="1">
    <source>
        <dbReference type="ARBA" id="ARBA00022723"/>
    </source>
</evidence>
<feature type="domain" description="Enoyl reductase (ER)" evidence="4">
    <location>
        <begin position="8"/>
        <end position="328"/>
    </location>
</feature>
<evidence type="ECO:0000259" key="4">
    <source>
        <dbReference type="SMART" id="SM00829"/>
    </source>
</evidence>
<keyword evidence="1" id="KW-0479">Metal-binding</keyword>
<evidence type="ECO:0000313" key="5">
    <source>
        <dbReference type="EMBL" id="AWT59297.1"/>
    </source>
</evidence>
<dbReference type="EC" id="1.1.1.301" evidence="5"/>
<dbReference type="Proteomes" id="UP000247465">
    <property type="component" value="Chromosome"/>
</dbReference>
<dbReference type="Pfam" id="PF08240">
    <property type="entry name" value="ADH_N"/>
    <property type="match status" value="1"/>
</dbReference>
<gene>
    <name evidence="5" type="ORF">DF168_00479</name>
</gene>
<evidence type="ECO:0000256" key="3">
    <source>
        <dbReference type="ARBA" id="ARBA00023002"/>
    </source>
</evidence>
<dbReference type="InterPro" id="IPR050129">
    <property type="entry name" value="Zn_alcohol_dh"/>
</dbReference>
<dbReference type="SUPFAM" id="SSF51735">
    <property type="entry name" value="NAD(P)-binding Rossmann-fold domains"/>
    <property type="match status" value="1"/>
</dbReference>
<dbReference type="EMBL" id="CP029803">
    <property type="protein sequence ID" value="AWT59297.1"/>
    <property type="molecule type" value="Genomic_DNA"/>
</dbReference>
<dbReference type="AlphaFoldDB" id="A0A2Z4AH38"/>
<sequence>MKIAAIIGEREAELVEMPDPVPVGEFVLIKIHRVPMCTEYKGYLKGNKNDNLGHEAVGEVVDMAQPGNVAIGDRVVLQCGSGCGQCALCYSGEHIHCLNWSWPGIQNPRFAQYALQKDWLCSKIPDDISYDHAGLALCGLGPSLGAMNQIGVEATDIVLITGLGPVGLGGVINASHRGARVIAVESLPYRANLGKELGAEEVFDPSDLDILKKIKELTGGEGVDKALDFSGAAQAQRLMLDATKRRGEVAFVGEGGEVPLVVSSDMIRKGLVLRGNWHYNISDFPQLVRVIQTSKGKLDRLITHHFPMSEVRDAFELQSTGECGKVLLDPWA</sequence>
<keyword evidence="3 5" id="KW-0560">Oxidoreductase</keyword>
<dbReference type="KEGG" id="mtar:DF168_00479"/>
<dbReference type="SMART" id="SM00829">
    <property type="entry name" value="PKS_ER"/>
    <property type="match status" value="1"/>
</dbReference>
<dbReference type="InterPro" id="IPR020843">
    <property type="entry name" value="ER"/>
</dbReference>
<dbReference type="GO" id="GO:0016491">
    <property type="term" value="F:oxidoreductase activity"/>
    <property type="evidence" value="ECO:0007669"/>
    <property type="project" value="UniProtKB-KW"/>
</dbReference>
<reference evidence="5 6" key="1">
    <citation type="submission" date="2018-06" db="EMBL/GenBank/DDBJ databases">
        <title>Draft Genome Sequence of a Novel Marine Bacterium Related to the Verrucomicrobia.</title>
        <authorList>
            <person name="Vosseberg J."/>
            <person name="Martijn J."/>
            <person name="Ettema T.J.G."/>
        </authorList>
    </citation>
    <scope>NUCLEOTIDE SEQUENCE [LARGE SCALE GENOMIC DNA]</scope>
    <source>
        <strain evidence="5">TARA_B100001123</strain>
    </source>
</reference>
<dbReference type="InterPro" id="IPR013154">
    <property type="entry name" value="ADH-like_N"/>
</dbReference>
<keyword evidence="2" id="KW-0862">Zinc</keyword>
<name>A0A2Z4AH38_9BACT</name>
<accession>A0A2Z4AH38</accession>
<organism evidence="5 6">
    <name type="scientific">Candidatus Moanibacter tarae</name>
    <dbReference type="NCBI Taxonomy" id="2200854"/>
    <lineage>
        <taxon>Bacteria</taxon>
        <taxon>Pseudomonadati</taxon>
        <taxon>Verrucomicrobiota</taxon>
        <taxon>Opitutia</taxon>
        <taxon>Puniceicoccales</taxon>
        <taxon>Puniceicoccales incertae sedis</taxon>
        <taxon>Candidatus Moanibacter</taxon>
    </lineage>
</organism>
<dbReference type="InterPro" id="IPR036291">
    <property type="entry name" value="NAD(P)-bd_dom_sf"/>
</dbReference>
<dbReference type="SUPFAM" id="SSF50129">
    <property type="entry name" value="GroES-like"/>
    <property type="match status" value="1"/>
</dbReference>
<dbReference type="GO" id="GO:0046872">
    <property type="term" value="F:metal ion binding"/>
    <property type="evidence" value="ECO:0007669"/>
    <property type="project" value="UniProtKB-KW"/>
</dbReference>
<dbReference type="InterPro" id="IPR011032">
    <property type="entry name" value="GroES-like_sf"/>
</dbReference>
<proteinExistence type="predicted"/>
<dbReference type="PANTHER" id="PTHR43401:SF2">
    <property type="entry name" value="L-THREONINE 3-DEHYDROGENASE"/>
    <property type="match status" value="1"/>
</dbReference>
<protein>
    <submittedName>
        <fullName evidence="5">D-arabitol-phosphate dehydrogenase</fullName>
        <ecNumber evidence="5">1.1.1.301</ecNumber>
    </submittedName>
</protein>
<dbReference type="PANTHER" id="PTHR43401">
    <property type="entry name" value="L-THREONINE 3-DEHYDROGENASE"/>
    <property type="match status" value="1"/>
</dbReference>
<dbReference type="Gene3D" id="3.90.180.10">
    <property type="entry name" value="Medium-chain alcohol dehydrogenases, catalytic domain"/>
    <property type="match status" value="1"/>
</dbReference>
<evidence type="ECO:0000313" key="6">
    <source>
        <dbReference type="Proteomes" id="UP000247465"/>
    </source>
</evidence>
<dbReference type="Pfam" id="PF00107">
    <property type="entry name" value="ADH_zinc_N"/>
    <property type="match status" value="1"/>
</dbReference>
<dbReference type="InterPro" id="IPR013149">
    <property type="entry name" value="ADH-like_C"/>
</dbReference>
<evidence type="ECO:0000256" key="2">
    <source>
        <dbReference type="ARBA" id="ARBA00022833"/>
    </source>
</evidence>